<dbReference type="KEGG" id="mets:DK389_10205"/>
<gene>
    <name evidence="2" type="ORF">DK389_10205</name>
</gene>
<keyword evidence="1" id="KW-0732">Signal</keyword>
<sequence>MSLRLACAALLALATVLPVGAPQPAAAGPAQSYLFGEKRFRNACRPPLKYAAGTCVRRCPAGYQDMGRTCRFRNMRW</sequence>
<protein>
    <submittedName>
        <fullName evidence="2">Uncharacterized protein</fullName>
    </submittedName>
</protein>
<feature type="signal peptide" evidence="1">
    <location>
        <begin position="1"/>
        <end position="21"/>
    </location>
</feature>
<proteinExistence type="predicted"/>
<evidence type="ECO:0000313" key="2">
    <source>
        <dbReference type="EMBL" id="AWN40832.1"/>
    </source>
</evidence>
<name>A0A2U8W631_9HYPH</name>
<reference evidence="3" key="1">
    <citation type="submission" date="2018-05" db="EMBL/GenBank/DDBJ databases">
        <title>Complete Genome Sequence of Methylobacterium sp. 17SD2-17.</title>
        <authorList>
            <person name="Srinivasan S."/>
        </authorList>
    </citation>
    <scope>NUCLEOTIDE SEQUENCE [LARGE SCALE GENOMIC DNA]</scope>
    <source>
        <strain evidence="3">17SD2-17</strain>
    </source>
</reference>
<evidence type="ECO:0000256" key="1">
    <source>
        <dbReference type="SAM" id="SignalP"/>
    </source>
</evidence>
<accession>A0A2U8W631</accession>
<keyword evidence="3" id="KW-1185">Reference proteome</keyword>
<dbReference type="AlphaFoldDB" id="A0A2U8W631"/>
<dbReference type="Proteomes" id="UP000245926">
    <property type="component" value="Chromosome"/>
</dbReference>
<feature type="chain" id="PRO_5016075153" evidence="1">
    <location>
        <begin position="22"/>
        <end position="77"/>
    </location>
</feature>
<dbReference type="OrthoDB" id="8005445at2"/>
<evidence type="ECO:0000313" key="3">
    <source>
        <dbReference type="Proteomes" id="UP000245926"/>
    </source>
</evidence>
<dbReference type="RefSeq" id="WP_109889325.1">
    <property type="nucleotide sequence ID" value="NZ_CP029550.1"/>
</dbReference>
<dbReference type="EMBL" id="CP029550">
    <property type="protein sequence ID" value="AWN40832.1"/>
    <property type="molecule type" value="Genomic_DNA"/>
</dbReference>
<organism evidence="2 3">
    <name type="scientific">Methylobacterium durans</name>
    <dbReference type="NCBI Taxonomy" id="2202825"/>
    <lineage>
        <taxon>Bacteria</taxon>
        <taxon>Pseudomonadati</taxon>
        <taxon>Pseudomonadota</taxon>
        <taxon>Alphaproteobacteria</taxon>
        <taxon>Hyphomicrobiales</taxon>
        <taxon>Methylobacteriaceae</taxon>
        <taxon>Methylobacterium</taxon>
    </lineage>
</organism>